<protein>
    <submittedName>
        <fullName evidence="1">Uncharacterized protein</fullName>
    </submittedName>
</protein>
<keyword evidence="2" id="KW-1185">Reference proteome</keyword>
<evidence type="ECO:0000313" key="1">
    <source>
        <dbReference type="EMBL" id="GAA2115599.1"/>
    </source>
</evidence>
<comment type="caution">
    <text evidence="1">The sequence shown here is derived from an EMBL/GenBank/DDBJ whole genome shotgun (WGS) entry which is preliminary data.</text>
</comment>
<organism evidence="1 2">
    <name type="scientific">Kocuria atrinae</name>
    <dbReference type="NCBI Taxonomy" id="592377"/>
    <lineage>
        <taxon>Bacteria</taxon>
        <taxon>Bacillati</taxon>
        <taxon>Actinomycetota</taxon>
        <taxon>Actinomycetes</taxon>
        <taxon>Micrococcales</taxon>
        <taxon>Micrococcaceae</taxon>
        <taxon>Kocuria</taxon>
    </lineage>
</organism>
<dbReference type="RefSeq" id="WP_190780500.1">
    <property type="nucleotide sequence ID" value="NZ_BAAAQA010000015.1"/>
</dbReference>
<accession>A0ABN2XQL5</accession>
<proteinExistence type="predicted"/>
<evidence type="ECO:0000313" key="2">
    <source>
        <dbReference type="Proteomes" id="UP001500166"/>
    </source>
</evidence>
<sequence length="153" mass="16798">MLTFTSPRTPSALTSHELSALGSVMRGGGTVAEFHVSLLTRVLRGAQAWYLTHPDTSLLSRKAKKRLAREQYRVHRFVPVRQTADPREKILSLKDSRELLDDYALLAAATAAAQAYGPLEPDITVRAIRRGIGANEHRLAPRWRSGSTAALAA</sequence>
<dbReference type="Proteomes" id="UP001500166">
    <property type="component" value="Unassembled WGS sequence"/>
</dbReference>
<name>A0ABN2XQL5_9MICC</name>
<reference evidence="1 2" key="1">
    <citation type="journal article" date="2019" name="Int. J. Syst. Evol. Microbiol.">
        <title>The Global Catalogue of Microorganisms (GCM) 10K type strain sequencing project: providing services to taxonomists for standard genome sequencing and annotation.</title>
        <authorList>
            <consortium name="The Broad Institute Genomics Platform"/>
            <consortium name="The Broad Institute Genome Sequencing Center for Infectious Disease"/>
            <person name="Wu L."/>
            <person name="Ma J."/>
        </authorList>
    </citation>
    <scope>NUCLEOTIDE SEQUENCE [LARGE SCALE GENOMIC DNA]</scope>
    <source>
        <strain evidence="1 2">JCM 15914</strain>
    </source>
</reference>
<dbReference type="EMBL" id="BAAAQA010000015">
    <property type="protein sequence ID" value="GAA2115599.1"/>
    <property type="molecule type" value="Genomic_DNA"/>
</dbReference>
<gene>
    <name evidence="1" type="ORF">GCM10009824_13630</name>
</gene>